<gene>
    <name evidence="8" type="ORF">M2280_000026</name>
</gene>
<keyword evidence="9" id="KW-1185">Reference proteome</keyword>
<feature type="transmembrane region" description="Helical" evidence="6">
    <location>
        <begin position="106"/>
        <end position="127"/>
    </location>
</feature>
<dbReference type="InterPro" id="IPR011701">
    <property type="entry name" value="MFS"/>
</dbReference>
<dbReference type="InterPro" id="IPR036259">
    <property type="entry name" value="MFS_trans_sf"/>
</dbReference>
<evidence type="ECO:0000313" key="8">
    <source>
        <dbReference type="EMBL" id="MDH6278821.1"/>
    </source>
</evidence>
<feature type="transmembrane region" description="Helical" evidence="6">
    <location>
        <begin position="45"/>
        <end position="66"/>
    </location>
</feature>
<feature type="domain" description="Major facilitator superfamily (MFS) profile" evidence="7">
    <location>
        <begin position="11"/>
        <end position="447"/>
    </location>
</feature>
<feature type="transmembrane region" description="Helical" evidence="6">
    <location>
        <begin position="362"/>
        <end position="383"/>
    </location>
</feature>
<accession>A0ABT6M3C9</accession>
<keyword evidence="3 6" id="KW-1133">Transmembrane helix</keyword>
<feature type="transmembrane region" description="Helical" evidence="6">
    <location>
        <begin position="423"/>
        <end position="442"/>
    </location>
</feature>
<feature type="transmembrane region" description="Helical" evidence="6">
    <location>
        <begin position="329"/>
        <end position="350"/>
    </location>
</feature>
<dbReference type="Pfam" id="PF07690">
    <property type="entry name" value="MFS_1"/>
    <property type="match status" value="1"/>
</dbReference>
<dbReference type="InterPro" id="IPR005829">
    <property type="entry name" value="Sugar_transporter_CS"/>
</dbReference>
<feature type="transmembrane region" description="Helical" evidence="6">
    <location>
        <begin position="264"/>
        <end position="288"/>
    </location>
</feature>
<organism evidence="8 9">
    <name type="scientific">Prescottella agglutinans</name>
    <dbReference type="NCBI Taxonomy" id="1644129"/>
    <lineage>
        <taxon>Bacteria</taxon>
        <taxon>Bacillati</taxon>
        <taxon>Actinomycetota</taxon>
        <taxon>Actinomycetes</taxon>
        <taxon>Mycobacteriales</taxon>
        <taxon>Nocardiaceae</taxon>
        <taxon>Prescottella</taxon>
    </lineage>
</organism>
<dbReference type="InterPro" id="IPR020846">
    <property type="entry name" value="MFS_dom"/>
</dbReference>
<evidence type="ECO:0000256" key="6">
    <source>
        <dbReference type="SAM" id="Phobius"/>
    </source>
</evidence>
<dbReference type="PROSITE" id="PS00216">
    <property type="entry name" value="SUGAR_TRANSPORT_1"/>
    <property type="match status" value="1"/>
</dbReference>
<reference evidence="8 9" key="1">
    <citation type="submission" date="2023-04" db="EMBL/GenBank/DDBJ databases">
        <title>Forest soil microbial communities from Buena Vista Peninsula, Colon Province, Panama.</title>
        <authorList>
            <person name="Bouskill N."/>
        </authorList>
    </citation>
    <scope>NUCLEOTIDE SEQUENCE [LARGE SCALE GENOMIC DNA]</scope>
    <source>
        <strain evidence="8 9">CFH S0262</strain>
    </source>
</reference>
<evidence type="ECO:0000256" key="1">
    <source>
        <dbReference type="ARBA" id="ARBA00004651"/>
    </source>
</evidence>
<dbReference type="Proteomes" id="UP001160334">
    <property type="component" value="Unassembled WGS sequence"/>
</dbReference>
<dbReference type="PANTHER" id="PTHR42718:SF48">
    <property type="entry name" value="CONSERVED TWO-DOMAIN MEMBRANE PROTEIN-RELATED"/>
    <property type="match status" value="1"/>
</dbReference>
<dbReference type="SUPFAM" id="SSF103473">
    <property type="entry name" value="MFS general substrate transporter"/>
    <property type="match status" value="1"/>
</dbReference>
<dbReference type="PRINTS" id="PR01036">
    <property type="entry name" value="TCRTETB"/>
</dbReference>
<proteinExistence type="predicted"/>
<evidence type="ECO:0000256" key="5">
    <source>
        <dbReference type="SAM" id="MobiDB-lite"/>
    </source>
</evidence>
<dbReference type="Gene3D" id="1.20.1720.10">
    <property type="entry name" value="Multidrug resistance protein D"/>
    <property type="match status" value="1"/>
</dbReference>
<protein>
    <submittedName>
        <fullName evidence="8">EmrB/QacA subfamily drug resistance transporter</fullName>
    </submittedName>
</protein>
<evidence type="ECO:0000256" key="2">
    <source>
        <dbReference type="ARBA" id="ARBA00022692"/>
    </source>
</evidence>
<dbReference type="Gene3D" id="1.20.1250.20">
    <property type="entry name" value="MFS general substrate transporter like domains"/>
    <property type="match status" value="1"/>
</dbReference>
<comment type="caution">
    <text evidence="8">The sequence shown here is derived from an EMBL/GenBank/DDBJ whole genome shotgun (WGS) entry which is preliminary data.</text>
</comment>
<dbReference type="RefSeq" id="WP_280758247.1">
    <property type="nucleotide sequence ID" value="NZ_JARXVC010000001.1"/>
</dbReference>
<feature type="transmembrane region" description="Helical" evidence="6">
    <location>
        <begin position="78"/>
        <end position="100"/>
    </location>
</feature>
<evidence type="ECO:0000256" key="3">
    <source>
        <dbReference type="ARBA" id="ARBA00022989"/>
    </source>
</evidence>
<feature type="transmembrane region" description="Helical" evidence="6">
    <location>
        <begin position="222"/>
        <end position="243"/>
    </location>
</feature>
<dbReference type="CDD" id="cd17321">
    <property type="entry name" value="MFS_MMR_MDR_like"/>
    <property type="match status" value="1"/>
</dbReference>
<evidence type="ECO:0000313" key="9">
    <source>
        <dbReference type="Proteomes" id="UP001160334"/>
    </source>
</evidence>
<evidence type="ECO:0000256" key="4">
    <source>
        <dbReference type="ARBA" id="ARBA00023136"/>
    </source>
</evidence>
<feature type="region of interest" description="Disordered" evidence="5">
    <location>
        <begin position="445"/>
        <end position="466"/>
    </location>
</feature>
<dbReference type="PANTHER" id="PTHR42718">
    <property type="entry name" value="MAJOR FACILITATOR SUPERFAMILY MULTIDRUG TRANSPORTER MFSC"/>
    <property type="match status" value="1"/>
</dbReference>
<feature type="transmembrane region" description="Helical" evidence="6">
    <location>
        <begin position="12"/>
        <end position="33"/>
    </location>
</feature>
<comment type="subcellular location">
    <subcellularLocation>
        <location evidence="1">Cell membrane</location>
        <topology evidence="1">Multi-pass membrane protein</topology>
    </subcellularLocation>
</comment>
<feature type="transmembrane region" description="Helical" evidence="6">
    <location>
        <begin position="395"/>
        <end position="417"/>
    </location>
</feature>
<name>A0ABT6M3C9_9NOCA</name>
<sequence>MPNKSQSPGTLIAVLSGAPFVASLDLFVVNVALDDIATDFAGTPLTQLSWVLSGYAIVYAALLIPAGRWADRVGRRRAFLAGLALFTIASAACALAPSLWPLVAFRLAQAAGAAALTPASLSLLIAALPDARRALGVRLWAATGAAASALGPVLGGLLVSASWRWVFLINVPIGVALLWAAARIVPESRDPHPADVDLPGAGLLAVGLGAVSLALVQGPDWGWTHAGTLVAAAVGVLALAWFARRTTRHHNPLLDPELLRVRPFAWSNVTAVAFSASFAAGLLANILWMQTQWGYSALRTGIAVAPGPLLVPVFAIVGQVLARRLPPGVVAGLGSALWGAGTVLVLASVHTEPNYATGLLPGWLIAGAGVGLALPTILSTATATLPPAQGATGSAVVNTSRQLGSVLGIAILVAVLAASDFTAAWWTIAALAAVGAVTALAMSPRSTAPSTAPESPQTVTTQEFSS</sequence>
<keyword evidence="2 6" id="KW-0812">Transmembrane</keyword>
<evidence type="ECO:0000259" key="7">
    <source>
        <dbReference type="PROSITE" id="PS50850"/>
    </source>
</evidence>
<dbReference type="PROSITE" id="PS50850">
    <property type="entry name" value="MFS"/>
    <property type="match status" value="1"/>
</dbReference>
<dbReference type="EMBL" id="JARXVC010000001">
    <property type="protein sequence ID" value="MDH6278821.1"/>
    <property type="molecule type" value="Genomic_DNA"/>
</dbReference>
<feature type="transmembrane region" description="Helical" evidence="6">
    <location>
        <begin position="165"/>
        <end position="186"/>
    </location>
</feature>
<feature type="transmembrane region" description="Helical" evidence="6">
    <location>
        <begin position="139"/>
        <end position="159"/>
    </location>
</feature>
<feature type="transmembrane region" description="Helical" evidence="6">
    <location>
        <begin position="198"/>
        <end position="216"/>
    </location>
</feature>
<keyword evidence="4 6" id="KW-0472">Membrane</keyword>
<feature type="transmembrane region" description="Helical" evidence="6">
    <location>
        <begin position="300"/>
        <end position="322"/>
    </location>
</feature>